<keyword evidence="4" id="KW-1185">Reference proteome</keyword>
<dbReference type="EMBL" id="BAAAQQ010000002">
    <property type="protein sequence ID" value="GAA2118274.1"/>
    <property type="molecule type" value="Genomic_DNA"/>
</dbReference>
<sequence>MRSLPTRPARPSRLSRLAGACVVAAVTTALVGTTAAPVLAQQAEAARRKVTGFYQMPFPCGQTWTGTTRSSHSPSSYAIDWNRPDDDGDDVVAAAPGTVSVANPTGKTGYGRWVRITHAGGETTVYAHLSSVAVSVGQVVDQGQLIGQLGSTGNSTGPHLHFEEALGTKTMPASFGGVPFKYGSTMTSKNCVDVPLAGNMLGGAEAELVVFRRGARSTFQVQRPGQAPLAITFGEGTDQPVLGDWDGDGVANVGVRRPENSTFYLSTPGGIVTVGFGIASDRPIAGDWNGDGKADVGVHRSSNATFYLRLPDGTTQAIALGDADDLPVTGDWNGDGVTDLGVYDSATATFQLRYVGASGVAWLAPVAFGVAGDLPVVGDWEGDRATDLGVWRPGSATFVNRLAPADAATVAVSESRFGRRRVR</sequence>
<accession>A0ABN2XYH5</accession>
<evidence type="ECO:0000313" key="3">
    <source>
        <dbReference type="EMBL" id="GAA2118274.1"/>
    </source>
</evidence>
<evidence type="ECO:0000256" key="1">
    <source>
        <dbReference type="SAM" id="SignalP"/>
    </source>
</evidence>
<dbReference type="Gene3D" id="2.70.70.10">
    <property type="entry name" value="Glucose Permease (Domain IIA)"/>
    <property type="match status" value="1"/>
</dbReference>
<feature type="signal peptide" evidence="1">
    <location>
        <begin position="1"/>
        <end position="40"/>
    </location>
</feature>
<keyword evidence="1" id="KW-0732">Signal</keyword>
<dbReference type="Pfam" id="PF01551">
    <property type="entry name" value="Peptidase_M23"/>
    <property type="match status" value="1"/>
</dbReference>
<dbReference type="InterPro" id="IPR028994">
    <property type="entry name" value="Integrin_alpha_N"/>
</dbReference>
<dbReference type="PANTHER" id="PTHR21666:SF270">
    <property type="entry name" value="MUREIN HYDROLASE ACTIVATOR ENVC"/>
    <property type="match status" value="1"/>
</dbReference>
<dbReference type="InterPro" id="IPR016047">
    <property type="entry name" value="M23ase_b-sheet_dom"/>
</dbReference>
<reference evidence="3 4" key="1">
    <citation type="journal article" date="2019" name="Int. J. Syst. Evol. Microbiol.">
        <title>The Global Catalogue of Microorganisms (GCM) 10K type strain sequencing project: providing services to taxonomists for standard genome sequencing and annotation.</title>
        <authorList>
            <consortium name="The Broad Institute Genomics Platform"/>
            <consortium name="The Broad Institute Genome Sequencing Center for Infectious Disease"/>
            <person name="Wu L."/>
            <person name="Ma J."/>
        </authorList>
    </citation>
    <scope>NUCLEOTIDE SEQUENCE [LARGE SCALE GENOMIC DNA]</scope>
    <source>
        <strain evidence="3 4">JCM 16021</strain>
    </source>
</reference>
<evidence type="ECO:0000313" key="4">
    <source>
        <dbReference type="Proteomes" id="UP001500575"/>
    </source>
</evidence>
<feature type="chain" id="PRO_5045628437" description="M23ase beta-sheet core domain-containing protein" evidence="1">
    <location>
        <begin position="41"/>
        <end position="423"/>
    </location>
</feature>
<dbReference type="Proteomes" id="UP001500575">
    <property type="component" value="Unassembled WGS sequence"/>
</dbReference>
<feature type="domain" description="M23ase beta-sheet core" evidence="2">
    <location>
        <begin position="79"/>
        <end position="163"/>
    </location>
</feature>
<evidence type="ECO:0000259" key="2">
    <source>
        <dbReference type="Pfam" id="PF01551"/>
    </source>
</evidence>
<dbReference type="InterPro" id="IPR011055">
    <property type="entry name" value="Dup_hybrid_motif"/>
</dbReference>
<dbReference type="PANTHER" id="PTHR21666">
    <property type="entry name" value="PEPTIDASE-RELATED"/>
    <property type="match status" value="1"/>
</dbReference>
<dbReference type="SUPFAM" id="SSF51261">
    <property type="entry name" value="Duplicated hybrid motif"/>
    <property type="match status" value="1"/>
</dbReference>
<dbReference type="InterPro" id="IPR050570">
    <property type="entry name" value="Cell_wall_metabolism_enzyme"/>
</dbReference>
<name>A0ABN2XYH5_9ACTN</name>
<dbReference type="RefSeq" id="WP_344302542.1">
    <property type="nucleotide sequence ID" value="NZ_BAAAQQ010000002.1"/>
</dbReference>
<proteinExistence type="predicted"/>
<dbReference type="CDD" id="cd12797">
    <property type="entry name" value="M23_peptidase"/>
    <property type="match status" value="1"/>
</dbReference>
<dbReference type="SUPFAM" id="SSF69318">
    <property type="entry name" value="Integrin alpha N-terminal domain"/>
    <property type="match status" value="1"/>
</dbReference>
<comment type="caution">
    <text evidence="3">The sequence shown here is derived from an EMBL/GenBank/DDBJ whole genome shotgun (WGS) entry which is preliminary data.</text>
</comment>
<gene>
    <name evidence="3" type="ORF">GCM10009843_10030</name>
</gene>
<organism evidence="3 4">
    <name type="scientific">Nocardioides bigeumensis</name>
    <dbReference type="NCBI Taxonomy" id="433657"/>
    <lineage>
        <taxon>Bacteria</taxon>
        <taxon>Bacillati</taxon>
        <taxon>Actinomycetota</taxon>
        <taxon>Actinomycetes</taxon>
        <taxon>Propionibacteriales</taxon>
        <taxon>Nocardioidaceae</taxon>
        <taxon>Nocardioides</taxon>
    </lineage>
</organism>
<protein>
    <recommendedName>
        <fullName evidence="2">M23ase beta-sheet core domain-containing protein</fullName>
    </recommendedName>
</protein>